<sequence length="580" mass="66888">MKNVREVTKILIQEETIVAILTLLFILLSIYPTLRFYYNTPPDSVYSFLHNSVSDYPYYISFIRQGILGRFTTIDQFTSENQSAGFIHIFYLFLGRIGSLFGFSPFNIYFLARILLGILFLLTSYYFIAHFLDSKIKRLLAYVLFISSASFPQISFQEKGINISSYLSWWTEVDPIRRVTFIPHFLLGHTGMVLMLLLLLKLTKSGSRKLLLLCILTGNIIGISHPPSLGMVYFIFGFYLLTIFFIILLKKGDLLKVLKEISLSIKFYLLFVILTVPSLYYIYYTTGNIFPWTLMKAQESLFYYISLKEYMLSIGPILPMGLIGFFSVKIIIKDKTKLSNFNILILWIIIDLIMIPFSKIIAFSNLPIKIPTFANIRFLSMVIQLPLSILAVLFLLNIKKTFGSKFVCFSLFTYFITTLSVYPVNISSQINDFIYARKFVYPSKKLINVIKSFDSVTDESKAVLARQDTSLIISLFARNKVYFGQSVYTYDNENKSNQADKFFQGNMTSCEGEKFIREGRIDYVLTENKLDTQKTDNYPFLRKVEMSNKDESGNGENNIYLYEYDSEAVEGQCKGDIVLP</sequence>
<feature type="transmembrane region" description="Helical" evidence="1">
    <location>
        <begin position="261"/>
        <end position="283"/>
    </location>
</feature>
<evidence type="ECO:0000313" key="3">
    <source>
        <dbReference type="Proteomes" id="UP000230707"/>
    </source>
</evidence>
<proteinExistence type="predicted"/>
<feature type="transmembrane region" description="Helical" evidence="1">
    <location>
        <begin position="210"/>
        <end position="225"/>
    </location>
</feature>
<accession>A0A2H0NG15</accession>
<feature type="transmembrane region" description="Helical" evidence="1">
    <location>
        <begin position="376"/>
        <end position="396"/>
    </location>
</feature>
<feature type="transmembrane region" description="Helical" evidence="1">
    <location>
        <begin position="344"/>
        <end position="364"/>
    </location>
</feature>
<gene>
    <name evidence="2" type="ORF">COV53_06330</name>
</gene>
<reference evidence="2 3" key="1">
    <citation type="submission" date="2017-09" db="EMBL/GenBank/DDBJ databases">
        <title>Depth-based differentiation of microbial function through sediment-hosted aquifers and enrichment of novel symbionts in the deep terrestrial subsurface.</title>
        <authorList>
            <person name="Probst A.J."/>
            <person name="Ladd B."/>
            <person name="Jarett J.K."/>
            <person name="Geller-Mcgrath D.E."/>
            <person name="Sieber C.M."/>
            <person name="Emerson J.B."/>
            <person name="Anantharaman K."/>
            <person name="Thomas B.C."/>
            <person name="Malmstrom R."/>
            <person name="Stieglmeier M."/>
            <person name="Klingl A."/>
            <person name="Woyke T."/>
            <person name="Ryan C.M."/>
            <person name="Banfield J.F."/>
        </authorList>
    </citation>
    <scope>NUCLEOTIDE SEQUENCE [LARGE SCALE GENOMIC DNA]</scope>
    <source>
        <strain evidence="2">CG11_big_fil_rev_8_21_14_0_20_37_11</strain>
    </source>
</reference>
<feature type="transmembrane region" description="Helical" evidence="1">
    <location>
        <begin position="176"/>
        <end position="198"/>
    </location>
</feature>
<name>A0A2H0NG15_9BACT</name>
<dbReference type="AlphaFoldDB" id="A0A2H0NG15"/>
<evidence type="ECO:0000256" key="1">
    <source>
        <dbReference type="SAM" id="Phobius"/>
    </source>
</evidence>
<feature type="transmembrane region" description="Helical" evidence="1">
    <location>
        <begin position="85"/>
        <end position="104"/>
    </location>
</feature>
<dbReference type="Proteomes" id="UP000230707">
    <property type="component" value="Unassembled WGS sequence"/>
</dbReference>
<comment type="caution">
    <text evidence="2">The sequence shown here is derived from an EMBL/GenBank/DDBJ whole genome shotgun (WGS) entry which is preliminary data.</text>
</comment>
<feature type="transmembrane region" description="Helical" evidence="1">
    <location>
        <begin position="403"/>
        <end position="422"/>
    </location>
</feature>
<keyword evidence="1" id="KW-0812">Transmembrane</keyword>
<feature type="transmembrane region" description="Helical" evidence="1">
    <location>
        <begin position="231"/>
        <end position="249"/>
    </location>
</feature>
<evidence type="ECO:0000313" key="2">
    <source>
        <dbReference type="EMBL" id="PIR07832.1"/>
    </source>
</evidence>
<dbReference type="EMBL" id="PCWS01000138">
    <property type="protein sequence ID" value="PIR07832.1"/>
    <property type="molecule type" value="Genomic_DNA"/>
</dbReference>
<feature type="transmembrane region" description="Helical" evidence="1">
    <location>
        <begin position="310"/>
        <end position="332"/>
    </location>
</feature>
<evidence type="ECO:0008006" key="4">
    <source>
        <dbReference type="Google" id="ProtNLM"/>
    </source>
</evidence>
<feature type="transmembrane region" description="Helical" evidence="1">
    <location>
        <begin position="110"/>
        <end position="132"/>
    </location>
</feature>
<keyword evidence="1" id="KW-0472">Membrane</keyword>
<organism evidence="2 3">
    <name type="scientific">Candidatus Gottesmanbacteria bacterium CG11_big_fil_rev_8_21_14_0_20_37_11</name>
    <dbReference type="NCBI Taxonomy" id="1974575"/>
    <lineage>
        <taxon>Bacteria</taxon>
        <taxon>Candidatus Gottesmaniibacteriota</taxon>
    </lineage>
</organism>
<feature type="transmembrane region" description="Helical" evidence="1">
    <location>
        <begin position="16"/>
        <end position="36"/>
    </location>
</feature>
<keyword evidence="1" id="KW-1133">Transmembrane helix</keyword>
<protein>
    <recommendedName>
        <fullName evidence="4">Glycosyltransferase RgtA/B/C/D-like domain-containing protein</fullName>
    </recommendedName>
</protein>